<dbReference type="RefSeq" id="WP_181259066.1">
    <property type="nucleotide sequence ID" value="NZ_QNSA01000001.1"/>
</dbReference>
<evidence type="ECO:0000313" key="4">
    <source>
        <dbReference type="Proteomes" id="UP000253065"/>
    </source>
</evidence>
<dbReference type="Proteomes" id="UP000252795">
    <property type="component" value="Unassembled WGS sequence"/>
</dbReference>
<reference evidence="2 3" key="1">
    <citation type="submission" date="2018-07" db="EMBL/GenBank/DDBJ databases">
        <title>Freshwater and sediment microbial communities from various areas in North America, analyzing microbe dynamics in response to fracking.</title>
        <authorList>
            <person name="Lamendella R."/>
        </authorList>
    </citation>
    <scope>NUCLEOTIDE SEQUENCE [LARGE SCALE GENOMIC DNA]</scope>
    <source>
        <strain evidence="2 3">114E</strain>
        <strain evidence="1 4">114E_o</strain>
    </source>
</reference>
<name>A0A368V9L3_MARNT</name>
<comment type="caution">
    <text evidence="2">The sequence shown here is derived from an EMBL/GenBank/DDBJ whole genome shotgun (WGS) entry which is preliminary data.</text>
</comment>
<sequence length="53" mass="5605">MIDISKAIDPEDLPLCPLCDQPIMRGELVDIGTAAGAIALVHEDCANQLKDGD</sequence>
<dbReference type="Proteomes" id="UP000253065">
    <property type="component" value="Unassembled WGS sequence"/>
</dbReference>
<evidence type="ECO:0000313" key="1">
    <source>
        <dbReference type="EMBL" id="RBP76970.1"/>
    </source>
</evidence>
<keyword evidence="4" id="KW-1185">Reference proteome</keyword>
<gene>
    <name evidence="2" type="ORF">DET51_101153</name>
    <name evidence="1" type="ORF">DET64_101154</name>
</gene>
<dbReference type="EMBL" id="QPJB01000001">
    <property type="protein sequence ID" value="RCW37816.1"/>
    <property type="molecule type" value="Genomic_DNA"/>
</dbReference>
<accession>A0A368V9L3</accession>
<dbReference type="AlphaFoldDB" id="A0A368V9L3"/>
<organism evidence="2 3">
    <name type="scientific">Marinobacter nauticus</name>
    <name type="common">Marinobacter hydrocarbonoclasticus</name>
    <name type="synonym">Marinobacter aquaeolei</name>
    <dbReference type="NCBI Taxonomy" id="2743"/>
    <lineage>
        <taxon>Bacteria</taxon>
        <taxon>Pseudomonadati</taxon>
        <taxon>Pseudomonadota</taxon>
        <taxon>Gammaproteobacteria</taxon>
        <taxon>Pseudomonadales</taxon>
        <taxon>Marinobacteraceae</taxon>
        <taxon>Marinobacter</taxon>
    </lineage>
</organism>
<dbReference type="EMBL" id="QNSA01000001">
    <property type="protein sequence ID" value="RBP76970.1"/>
    <property type="molecule type" value="Genomic_DNA"/>
</dbReference>
<proteinExistence type="predicted"/>
<evidence type="ECO:0000313" key="2">
    <source>
        <dbReference type="EMBL" id="RCW37816.1"/>
    </source>
</evidence>
<protein>
    <submittedName>
        <fullName evidence="2">Uncharacterized protein</fullName>
    </submittedName>
</protein>
<evidence type="ECO:0000313" key="3">
    <source>
        <dbReference type="Proteomes" id="UP000252795"/>
    </source>
</evidence>